<proteinExistence type="predicted"/>
<evidence type="ECO:0000313" key="1">
    <source>
        <dbReference type="EMBL" id="MEQ2227430.1"/>
    </source>
</evidence>
<organism evidence="1 2">
    <name type="scientific">Ilyodon furcidens</name>
    <name type="common">goldbreast splitfin</name>
    <dbReference type="NCBI Taxonomy" id="33524"/>
    <lineage>
        <taxon>Eukaryota</taxon>
        <taxon>Metazoa</taxon>
        <taxon>Chordata</taxon>
        <taxon>Craniata</taxon>
        <taxon>Vertebrata</taxon>
        <taxon>Euteleostomi</taxon>
        <taxon>Actinopterygii</taxon>
        <taxon>Neopterygii</taxon>
        <taxon>Teleostei</taxon>
        <taxon>Neoteleostei</taxon>
        <taxon>Acanthomorphata</taxon>
        <taxon>Ovalentaria</taxon>
        <taxon>Atherinomorphae</taxon>
        <taxon>Cyprinodontiformes</taxon>
        <taxon>Goodeidae</taxon>
        <taxon>Ilyodon</taxon>
    </lineage>
</organism>
<dbReference type="EMBL" id="JAHRIQ010020074">
    <property type="protein sequence ID" value="MEQ2227430.1"/>
    <property type="molecule type" value="Genomic_DNA"/>
</dbReference>
<dbReference type="Proteomes" id="UP001482620">
    <property type="component" value="Unassembled WGS sequence"/>
</dbReference>
<gene>
    <name evidence="1" type="ORF">ILYODFUR_037649</name>
</gene>
<comment type="caution">
    <text evidence="1">The sequence shown here is derived from an EMBL/GenBank/DDBJ whole genome shotgun (WGS) entry which is preliminary data.</text>
</comment>
<keyword evidence="2" id="KW-1185">Reference proteome</keyword>
<accession>A0ABV0T3H9</accession>
<name>A0ABV0T3H9_9TELE</name>
<protein>
    <submittedName>
        <fullName evidence="1">Uncharacterized protein</fullName>
    </submittedName>
</protein>
<evidence type="ECO:0000313" key="2">
    <source>
        <dbReference type="Proteomes" id="UP001482620"/>
    </source>
</evidence>
<reference evidence="1 2" key="1">
    <citation type="submission" date="2021-06" db="EMBL/GenBank/DDBJ databases">
        <authorList>
            <person name="Palmer J.M."/>
        </authorList>
    </citation>
    <scope>NUCLEOTIDE SEQUENCE [LARGE SCALE GENOMIC DNA]</scope>
    <source>
        <strain evidence="2">if_2019</strain>
        <tissue evidence="1">Muscle</tissue>
    </source>
</reference>
<sequence>MCACMQEITVFCSLLSSVNNFKFSYESTVFQISSFLMNDVILSARCGRCVFVTCICKFSSFSFKNMSLRYASLFRNLLQENLWESPLPSSFKKMWISSRSSKTLDSTFSGDNHRDSL</sequence>